<proteinExistence type="predicted"/>
<organism evidence="1">
    <name type="scientific">marine sediment metagenome</name>
    <dbReference type="NCBI Taxonomy" id="412755"/>
    <lineage>
        <taxon>unclassified sequences</taxon>
        <taxon>metagenomes</taxon>
        <taxon>ecological metagenomes</taxon>
    </lineage>
</organism>
<evidence type="ECO:0000313" key="1">
    <source>
        <dbReference type="EMBL" id="GAJ03196.1"/>
    </source>
</evidence>
<reference evidence="1" key="1">
    <citation type="journal article" date="2014" name="Front. Microbiol.">
        <title>High frequency of phylogenetically diverse reductive dehalogenase-homologous genes in deep subseafloor sedimentary metagenomes.</title>
        <authorList>
            <person name="Kawai M."/>
            <person name="Futagami T."/>
            <person name="Toyoda A."/>
            <person name="Takaki Y."/>
            <person name="Nishi S."/>
            <person name="Hori S."/>
            <person name="Arai W."/>
            <person name="Tsubouchi T."/>
            <person name="Morono Y."/>
            <person name="Uchiyama I."/>
            <person name="Ito T."/>
            <person name="Fujiyama A."/>
            <person name="Inagaki F."/>
            <person name="Takami H."/>
        </authorList>
    </citation>
    <scope>NUCLEOTIDE SEQUENCE</scope>
    <source>
        <strain evidence="1">Expedition CK06-06</strain>
    </source>
</reference>
<accession>X1UTJ0</accession>
<dbReference type="AlphaFoldDB" id="X1UTJ0"/>
<feature type="non-terminal residue" evidence="1">
    <location>
        <position position="1"/>
    </location>
</feature>
<sequence>VRLNYCDQADTIKRILDLVRPFGDKVESKAEEVLTVGIASDSRILVLIPPPTRPLRRIVELLDTFGEPDHPHIN</sequence>
<dbReference type="EMBL" id="BARW01032741">
    <property type="protein sequence ID" value="GAJ03196.1"/>
    <property type="molecule type" value="Genomic_DNA"/>
</dbReference>
<protein>
    <submittedName>
        <fullName evidence="1">Uncharacterized protein</fullName>
    </submittedName>
</protein>
<gene>
    <name evidence="1" type="ORF">S12H4_51749</name>
</gene>
<name>X1UTJ0_9ZZZZ</name>
<comment type="caution">
    <text evidence="1">The sequence shown here is derived from an EMBL/GenBank/DDBJ whole genome shotgun (WGS) entry which is preliminary data.</text>
</comment>